<dbReference type="GeneID" id="66857552"/>
<evidence type="ECO:0008006" key="4">
    <source>
        <dbReference type="Google" id="ProtNLM"/>
    </source>
</evidence>
<sequence length="216" mass="22753">MFRSVRGIVTGAVLAASLAACGSGGGSGGDTGNGADQGGGDQQKAPLVLAADQVRTALVSKSSAPEGWKGRSPKFLSPNDALRKCQDTTETNCGGFVSYGNTYFLKEKQNAEGRTGHLYFTLFSFKTPEDAQAAMKGLTKRERHKAGADAKPLQISAGAEATDAFTGKHTEVHMRLGGVLIRLESTDLTDSEPYADFAKLQIDRIKKVAEGKNPDA</sequence>
<keyword evidence="3" id="KW-1185">Reference proteome</keyword>
<gene>
    <name evidence="2" type="ORF">SRIMR7_14430</name>
</gene>
<protein>
    <recommendedName>
        <fullName evidence="4">Lipoprotein</fullName>
    </recommendedName>
</protein>
<reference evidence="2 3" key="1">
    <citation type="submission" date="2022-03" db="EMBL/GenBank/DDBJ databases">
        <title>Complete genome of Streptomyces rimosus ssp. rimosus R7 (=ATCC 10970).</title>
        <authorList>
            <person name="Beganovic S."/>
            <person name="Ruckert C."/>
            <person name="Busche T."/>
            <person name="Kalinowski J."/>
            <person name="Wittmann C."/>
        </authorList>
    </citation>
    <scope>NUCLEOTIDE SEQUENCE [LARGE SCALE GENOMIC DNA]</scope>
    <source>
        <strain evidence="2 3">R7</strain>
    </source>
</reference>
<evidence type="ECO:0000313" key="3">
    <source>
        <dbReference type="Proteomes" id="UP000829494"/>
    </source>
</evidence>
<dbReference type="RefSeq" id="WP_003985459.1">
    <property type="nucleotide sequence ID" value="NZ_CP043497.1"/>
</dbReference>
<dbReference type="EMBL" id="CP094298">
    <property type="protein sequence ID" value="UNZ03350.1"/>
    <property type="molecule type" value="Genomic_DNA"/>
</dbReference>
<feature type="signal peptide" evidence="1">
    <location>
        <begin position="1"/>
        <end position="22"/>
    </location>
</feature>
<feature type="chain" id="PRO_5045935722" description="Lipoprotein" evidence="1">
    <location>
        <begin position="23"/>
        <end position="216"/>
    </location>
</feature>
<evidence type="ECO:0000313" key="2">
    <source>
        <dbReference type="EMBL" id="UNZ03350.1"/>
    </source>
</evidence>
<dbReference type="PROSITE" id="PS51257">
    <property type="entry name" value="PROKAR_LIPOPROTEIN"/>
    <property type="match status" value="1"/>
</dbReference>
<name>A0ABY3YZ77_STRRM</name>
<organism evidence="2 3">
    <name type="scientific">Streptomyces rimosus subsp. rimosus</name>
    <dbReference type="NCBI Taxonomy" id="132474"/>
    <lineage>
        <taxon>Bacteria</taxon>
        <taxon>Bacillati</taxon>
        <taxon>Actinomycetota</taxon>
        <taxon>Actinomycetes</taxon>
        <taxon>Kitasatosporales</taxon>
        <taxon>Streptomycetaceae</taxon>
        <taxon>Streptomyces</taxon>
    </lineage>
</organism>
<proteinExistence type="predicted"/>
<evidence type="ECO:0000256" key="1">
    <source>
        <dbReference type="SAM" id="SignalP"/>
    </source>
</evidence>
<keyword evidence="1" id="KW-0732">Signal</keyword>
<accession>A0ABY3YZ77</accession>
<dbReference type="Proteomes" id="UP000829494">
    <property type="component" value="Chromosome"/>
</dbReference>